<dbReference type="GO" id="GO:0047372">
    <property type="term" value="F:monoacylglycerol lipase activity"/>
    <property type="evidence" value="ECO:0007669"/>
    <property type="project" value="TreeGrafter"/>
</dbReference>
<protein>
    <recommendedName>
        <fullName evidence="10">PNPLA domain-containing protein</fullName>
    </recommendedName>
</protein>
<keyword evidence="4" id="KW-0472">Membrane</keyword>
<gene>
    <name evidence="8" type="ORF">GIL414_LOCUS7401</name>
    <name evidence="7" type="ORF">KQP761_LOCUS15161</name>
</gene>
<dbReference type="Pfam" id="PF01734">
    <property type="entry name" value="Patatin"/>
    <property type="match status" value="1"/>
</dbReference>
<feature type="active site" description="Nucleophile" evidence="3">
    <location>
        <position position="1250"/>
    </location>
</feature>
<name>A0A815TNP7_9BILA</name>
<feature type="domain" description="PNPLA" evidence="6">
    <location>
        <begin position="1212"/>
        <end position="1399"/>
    </location>
</feature>
<proteinExistence type="inferred from homology"/>
<dbReference type="Proteomes" id="UP000681720">
    <property type="component" value="Unassembled WGS sequence"/>
</dbReference>
<keyword evidence="3" id="KW-0378">Hydrolase</keyword>
<dbReference type="Gene3D" id="1.25.40.10">
    <property type="entry name" value="Tetratricopeptide repeat domain"/>
    <property type="match status" value="1"/>
</dbReference>
<comment type="similarity">
    <text evidence="1">Belongs to the patatin family.</text>
</comment>
<accession>A0A815TNP7</accession>
<dbReference type="InterPro" id="IPR036869">
    <property type="entry name" value="J_dom_sf"/>
</dbReference>
<dbReference type="PROSITE" id="PS51635">
    <property type="entry name" value="PNPLA"/>
    <property type="match status" value="1"/>
</dbReference>
<dbReference type="PROSITE" id="PS50076">
    <property type="entry name" value="DNAJ_2"/>
    <property type="match status" value="1"/>
</dbReference>
<reference evidence="7" key="1">
    <citation type="submission" date="2021-02" db="EMBL/GenBank/DDBJ databases">
        <authorList>
            <person name="Nowell W R."/>
        </authorList>
    </citation>
    <scope>NUCLEOTIDE SEQUENCE</scope>
</reference>
<dbReference type="GO" id="GO:0004620">
    <property type="term" value="F:phospholipase activity"/>
    <property type="evidence" value="ECO:0007669"/>
    <property type="project" value="TreeGrafter"/>
</dbReference>
<feature type="active site" description="Proton acceptor" evidence="3">
    <location>
        <position position="1386"/>
    </location>
</feature>
<dbReference type="InterPro" id="IPR001623">
    <property type="entry name" value="DnaJ_domain"/>
</dbReference>
<feature type="transmembrane region" description="Helical" evidence="4">
    <location>
        <begin position="551"/>
        <end position="575"/>
    </location>
</feature>
<evidence type="ECO:0000259" key="6">
    <source>
        <dbReference type="PROSITE" id="PS51635"/>
    </source>
</evidence>
<feature type="transmembrane region" description="Helical" evidence="4">
    <location>
        <begin position="511"/>
        <end position="531"/>
    </location>
</feature>
<dbReference type="PANTHER" id="PTHR32176:SF92">
    <property type="entry name" value="XYLOSE ISOMERASE"/>
    <property type="match status" value="1"/>
</dbReference>
<keyword evidence="4" id="KW-0812">Transmembrane</keyword>
<evidence type="ECO:0000259" key="5">
    <source>
        <dbReference type="PROSITE" id="PS50076"/>
    </source>
</evidence>
<organism evidence="7 9">
    <name type="scientific">Rotaria magnacalcarata</name>
    <dbReference type="NCBI Taxonomy" id="392030"/>
    <lineage>
        <taxon>Eukaryota</taxon>
        <taxon>Metazoa</taxon>
        <taxon>Spiralia</taxon>
        <taxon>Gnathifera</taxon>
        <taxon>Rotifera</taxon>
        <taxon>Eurotatoria</taxon>
        <taxon>Bdelloidea</taxon>
        <taxon>Philodinida</taxon>
        <taxon>Philodinidae</taxon>
        <taxon>Rotaria</taxon>
    </lineage>
</organism>
<dbReference type="EMBL" id="CAJOBJ010002251">
    <property type="protein sequence ID" value="CAF3917623.1"/>
    <property type="molecule type" value="Genomic_DNA"/>
</dbReference>
<dbReference type="Proteomes" id="UP000663834">
    <property type="component" value="Unassembled WGS sequence"/>
</dbReference>
<feature type="domain" description="J" evidence="5">
    <location>
        <begin position="229"/>
        <end position="301"/>
    </location>
</feature>
<evidence type="ECO:0000256" key="2">
    <source>
        <dbReference type="ARBA" id="ARBA00023098"/>
    </source>
</evidence>
<evidence type="ECO:0000256" key="4">
    <source>
        <dbReference type="SAM" id="Phobius"/>
    </source>
</evidence>
<feature type="short sequence motif" description="GXSXG" evidence="3">
    <location>
        <begin position="1248"/>
        <end position="1252"/>
    </location>
</feature>
<keyword evidence="4" id="KW-1133">Transmembrane helix</keyword>
<comment type="caution">
    <text evidence="7">The sequence shown here is derived from an EMBL/GenBank/DDBJ whole genome shotgun (WGS) entry which is preliminary data.</text>
</comment>
<evidence type="ECO:0000256" key="1">
    <source>
        <dbReference type="ARBA" id="ARBA00010240"/>
    </source>
</evidence>
<keyword evidence="3" id="KW-0442">Lipid degradation</keyword>
<dbReference type="InterPro" id="IPR002641">
    <property type="entry name" value="PNPLA_dom"/>
</dbReference>
<evidence type="ECO:0000256" key="3">
    <source>
        <dbReference type="PROSITE-ProRule" id="PRU01161"/>
    </source>
</evidence>
<dbReference type="Gene3D" id="3.40.1090.10">
    <property type="entry name" value="Cytosolic phospholipase A2 catalytic domain"/>
    <property type="match status" value="1"/>
</dbReference>
<evidence type="ECO:0008006" key="10">
    <source>
        <dbReference type="Google" id="ProtNLM"/>
    </source>
</evidence>
<evidence type="ECO:0000313" key="8">
    <source>
        <dbReference type="EMBL" id="CAF3917623.1"/>
    </source>
</evidence>
<dbReference type="SUPFAM" id="SSF46565">
    <property type="entry name" value="Chaperone J-domain"/>
    <property type="match status" value="1"/>
</dbReference>
<dbReference type="CDD" id="cd07199">
    <property type="entry name" value="Pat17_PNPLA8_PNPLA9_like"/>
    <property type="match status" value="1"/>
</dbReference>
<dbReference type="InterPro" id="IPR016035">
    <property type="entry name" value="Acyl_Trfase/lysoPLipase"/>
</dbReference>
<sequence length="1526" mass="174821">MNGNDLDQRFKELDTAIAKQQGNVLHLFQQLKSSIDDLEYENEEKYNGYRFQYHSRNASYLKALGKLDECRKEENLMRKYSEKCHTQEHQPIHNRENQYMEEIIGTAIQCEIQADGLIESAILKCLDDLQRFFEKEDKYINGLQSTIKDFTKESVNTLDDLFKLCSIHTKITTALNTLASQGAISSREDTDQDGCLLLEHLRTLSDDLEDLQYQRRVSFSFFVLSQRFRLRSILFANIPLTEERIQSHTKKLCILFHPDKCGPEEKPIFTEIFQLITEDVRKQLMDHEKRTSLVKYYERQGKEYWDIAVEYKNSRQQKWDKVKRLQKGELKNLSDKELEYCQNRYAIHAYEQYRAAARALERIESNDLQISQKVELKKYMALALYLAGNNTMLEAQIYVIAGIYLIVRSGNAALHKNELEDLKKLLEKIKGIKEPTTVVSDDTVETKTEPELIGALVEYNCGASSLSRFEGALSSEMRTAILQKCSLRTEQRSVAIPQESILEVRKKGAMFFTKGAACVGTGGGVALYIAGNAAYNIYAGATIGTVFGGPIGTIVGIGFGVLSIAAGGLLGYIFFKQGNRYLKEPKVREALNKIMENALQHYQKEEYSAFLRSLSIPYNDKEVLIKIQDVTIGDIYKISLEILPEKIVKELLYHDFSPEGIAYLLVLLGEVLLSAPKLEPKEKEKVLASMHVDLPTFSDFNYNATKVFEEVWINQDLLEQAQHIDKRIKSMISLAQHKYMKKVMTATLAYTYSVSRNYIKERLKISATDCLQELKNVAQINFAITQIVIGGTDNLNKSINIIKEIKKNLTNENSEPRMFQLADFRLQALSDLLIAFGYSDELSTESRESGFNKPKFPALGCAVSIKDIDLVLTDNQTFAHCQQIIPFDDDEADEFALLDRVLYGILKLDNNRFAEDMSKAYDKNLGIVKSHATEIIRTEHFSSFIEWKNSLLTRKHSLTLQMLPILSSIYNLIFKLCIVEQHCDHNHIFFPTREIFDYSTNSNAAIIYAIIDEDKNAKGDNLIKGVFVTCDVPLNYVYNQLDHVSDPKTRANLFNQIAIYYRQEAEETDKVHHLSALPKWDHILKFYNESLMCDKNNLVAMLGYTRCLLKLHKYKQAECILIEKQNEDNSEFFKSPERWFLLGLLNRKLHKYNEAMYAVREAVGRGYNSTEVENELNLIKRLTEESTAERIKLYKRMNIRHAEPKFEQYNILSIDGGGIRGLVSAIWVCELERVTGLNSSSMFHMMSGTSVGAILTAGLSLPDKHHANMPRYSAKDIVQLYIGNFDRVFSRKSFLKNALFSSYTYSDEGRKKLFDQYFEDTRLSQTLTDLIIPAVHSGSNTTVLFRRSESLIDSRRNNRLADILMCTTAAPTYFAPYVLQGKAYADGGVQANNPASIAYSEACRSGINRDNILVLSLGTGDYVPDPLHPNANRNLLFWLTNKDSILKVVFDGPQNNIDCQLNNILGTEKYHRWQVWLEKPIKLDDTRENTINYLTELARAQFEEMDAYDNDKRLGKLIERLRDQTN</sequence>
<dbReference type="InterPro" id="IPR011990">
    <property type="entry name" value="TPR-like_helical_dom_sf"/>
</dbReference>
<dbReference type="GO" id="GO:0016042">
    <property type="term" value="P:lipid catabolic process"/>
    <property type="evidence" value="ECO:0007669"/>
    <property type="project" value="UniProtKB-UniRule"/>
</dbReference>
<dbReference type="OrthoDB" id="10049552at2759"/>
<feature type="short sequence motif" description="DGA/G" evidence="3">
    <location>
        <begin position="1386"/>
        <end position="1388"/>
    </location>
</feature>
<feature type="short sequence motif" description="GXGXXG" evidence="3">
    <location>
        <begin position="1216"/>
        <end position="1221"/>
    </location>
</feature>
<evidence type="ECO:0000313" key="9">
    <source>
        <dbReference type="Proteomes" id="UP000663834"/>
    </source>
</evidence>
<dbReference type="SUPFAM" id="SSF48452">
    <property type="entry name" value="TPR-like"/>
    <property type="match status" value="1"/>
</dbReference>
<evidence type="ECO:0000313" key="7">
    <source>
        <dbReference type="EMBL" id="CAF1511042.1"/>
    </source>
</evidence>
<dbReference type="PANTHER" id="PTHR32176">
    <property type="entry name" value="XYLOSE ISOMERASE"/>
    <property type="match status" value="1"/>
</dbReference>
<dbReference type="EMBL" id="CAJNOW010007333">
    <property type="protein sequence ID" value="CAF1511042.1"/>
    <property type="molecule type" value="Genomic_DNA"/>
</dbReference>
<dbReference type="SUPFAM" id="SSF52151">
    <property type="entry name" value="FabD/lysophospholipase-like"/>
    <property type="match status" value="1"/>
</dbReference>
<keyword evidence="2 3" id="KW-0443">Lipid metabolism</keyword>